<keyword evidence="2" id="KW-0269">Exonuclease</keyword>
<dbReference type="SUPFAM" id="SSF56219">
    <property type="entry name" value="DNase I-like"/>
    <property type="match status" value="1"/>
</dbReference>
<dbReference type="GO" id="GO:0004519">
    <property type="term" value="F:endonuclease activity"/>
    <property type="evidence" value="ECO:0007669"/>
    <property type="project" value="UniProtKB-KW"/>
</dbReference>
<dbReference type="InterPro" id="IPR005135">
    <property type="entry name" value="Endo/exonuclease/phosphatase"/>
</dbReference>
<name>A0A2M8WNN3_9RHOB</name>
<evidence type="ECO:0000313" key="3">
    <source>
        <dbReference type="Proteomes" id="UP000228531"/>
    </source>
</evidence>
<reference evidence="2 3" key="1">
    <citation type="submission" date="2017-11" db="EMBL/GenBank/DDBJ databases">
        <title>Genomic Encyclopedia of Archaeal and Bacterial Type Strains, Phase II (KMG-II): From Individual Species to Whole Genera.</title>
        <authorList>
            <person name="Goeker M."/>
        </authorList>
    </citation>
    <scope>NUCLEOTIDE SEQUENCE [LARGE SCALE GENOMIC DNA]</scope>
    <source>
        <strain evidence="2 3">DSM 29128</strain>
    </source>
</reference>
<dbReference type="AlphaFoldDB" id="A0A2M8WNN3"/>
<gene>
    <name evidence="2" type="ORF">BC777_1387</name>
</gene>
<evidence type="ECO:0000259" key="1">
    <source>
        <dbReference type="Pfam" id="PF03372"/>
    </source>
</evidence>
<accession>A0A2M8WNN3</accession>
<comment type="caution">
    <text evidence="2">The sequence shown here is derived from an EMBL/GenBank/DDBJ whole genome shotgun (WGS) entry which is preliminary data.</text>
</comment>
<dbReference type="RefSeq" id="WP_100367346.1">
    <property type="nucleotide sequence ID" value="NZ_PGTY01000001.1"/>
</dbReference>
<organism evidence="2 3">
    <name type="scientific">Yoonia maricola</name>
    <dbReference type="NCBI Taxonomy" id="420999"/>
    <lineage>
        <taxon>Bacteria</taxon>
        <taxon>Pseudomonadati</taxon>
        <taxon>Pseudomonadota</taxon>
        <taxon>Alphaproteobacteria</taxon>
        <taxon>Rhodobacterales</taxon>
        <taxon>Paracoccaceae</taxon>
        <taxon>Yoonia</taxon>
    </lineage>
</organism>
<keyword evidence="2" id="KW-0255">Endonuclease</keyword>
<dbReference type="Gene3D" id="3.60.10.10">
    <property type="entry name" value="Endonuclease/exonuclease/phosphatase"/>
    <property type="match status" value="1"/>
</dbReference>
<keyword evidence="2" id="KW-0540">Nuclease</keyword>
<dbReference type="GO" id="GO:0004527">
    <property type="term" value="F:exonuclease activity"/>
    <property type="evidence" value="ECO:0007669"/>
    <property type="project" value="UniProtKB-KW"/>
</dbReference>
<dbReference type="EMBL" id="PGTY01000001">
    <property type="protein sequence ID" value="PJI92534.1"/>
    <property type="molecule type" value="Genomic_DNA"/>
</dbReference>
<dbReference type="Pfam" id="PF03372">
    <property type="entry name" value="Exo_endo_phos"/>
    <property type="match status" value="1"/>
</dbReference>
<evidence type="ECO:0000313" key="2">
    <source>
        <dbReference type="EMBL" id="PJI92534.1"/>
    </source>
</evidence>
<proteinExistence type="predicted"/>
<dbReference type="OrthoDB" id="6199360at2"/>
<keyword evidence="2" id="KW-0378">Hydrolase</keyword>
<dbReference type="Proteomes" id="UP000228531">
    <property type="component" value="Unassembled WGS sequence"/>
</dbReference>
<dbReference type="InterPro" id="IPR036691">
    <property type="entry name" value="Endo/exonu/phosph_ase_sf"/>
</dbReference>
<keyword evidence="3" id="KW-1185">Reference proteome</keyword>
<sequence>MRIATYNVEWFNSLFDNDGALIDDDSWSSRWDVTKAQQTAGLGVVFEAMDADAVMVIEAPDTSPHRNTRTALEAFAARFGLRAREVVTGFTNETQQEIALLYDPDVLDAHHDPQGDTAAPQFDAQFRMDIDVDAHPDPIVWSKPPLEVALTTGSGPLRLIGVHAKSKAPHGASNAAEATRISIQNRRKQLAQCVWLRKRVEQHLAAGEDLIVLGDFNDGPGLDEYEKLFGRSGVEIVLGEGTQERLFDPHAHMVLSRRIGATPVTARFKRKGQPYLQALLDYLMVSPGLRAKSPKWQIWHPFDHPACYRDPVLRAGLLAASDHFPVVLDIDV</sequence>
<protein>
    <submittedName>
        <fullName evidence="2">Endonuclease/Exonuclease/phosphatase family protein</fullName>
    </submittedName>
</protein>
<feature type="domain" description="Endonuclease/exonuclease/phosphatase" evidence="1">
    <location>
        <begin position="139"/>
        <end position="323"/>
    </location>
</feature>